<dbReference type="InterPro" id="IPR032675">
    <property type="entry name" value="LRR_dom_sf"/>
</dbReference>
<dbReference type="Gene3D" id="3.80.10.10">
    <property type="entry name" value="Ribonuclease Inhibitor"/>
    <property type="match status" value="1"/>
</dbReference>
<proteinExistence type="predicted"/>
<comment type="caution">
    <text evidence="1">The sequence shown here is derived from an EMBL/GenBank/DDBJ whole genome shotgun (WGS) entry which is preliminary data.</text>
</comment>
<dbReference type="Pfam" id="PF13306">
    <property type="entry name" value="LRR_5"/>
    <property type="match status" value="1"/>
</dbReference>
<dbReference type="InterPro" id="IPR026906">
    <property type="entry name" value="LRR_5"/>
</dbReference>
<accession>A0ABT2SMK9</accession>
<dbReference type="Proteomes" id="UP001652338">
    <property type="component" value="Unassembled WGS sequence"/>
</dbReference>
<protein>
    <submittedName>
        <fullName evidence="1">Leucine-rich repeat domain-containing protein</fullName>
    </submittedName>
</protein>
<evidence type="ECO:0000313" key="1">
    <source>
        <dbReference type="EMBL" id="MCU6725495.1"/>
    </source>
</evidence>
<evidence type="ECO:0000313" key="2">
    <source>
        <dbReference type="Proteomes" id="UP001652338"/>
    </source>
</evidence>
<keyword evidence="2" id="KW-1185">Reference proteome</keyword>
<dbReference type="RefSeq" id="WP_256299458.1">
    <property type="nucleotide sequence ID" value="NZ_JAOQKE010000010.1"/>
</dbReference>
<name>A0ABT2SMK9_9FIRM</name>
<organism evidence="1 2">
    <name type="scientific">Muricoprocola aceti</name>
    <dbReference type="NCBI Taxonomy" id="2981772"/>
    <lineage>
        <taxon>Bacteria</taxon>
        <taxon>Bacillati</taxon>
        <taxon>Bacillota</taxon>
        <taxon>Clostridia</taxon>
        <taxon>Lachnospirales</taxon>
        <taxon>Lachnospiraceae</taxon>
        <taxon>Muricoprocola</taxon>
    </lineage>
</organism>
<sequence>MEFEYEVKDGEILLKRIYGSEERVAVPAQIEGLPVTALAPYIFSQARREPDQKAAICGNQVKEILLPDSIREIGGYAFYGCYYLEALTITHRTRDIAGGAFTGCHHLKKLTFRMDQAEGYCMKDVLSEVHHELKASMVYKDRICTLLFPEYYEEAVENTPARMLETQFHGSGYSYRQCFQDGVFQFGEYDRLFQEAQNLESEDFCIELAVTRLMEKEQLSRDAEGVYQSYLMEHRMSAAGWCIEFEQNEILEFLTGFIDWREEELSDLIEEANQKGRLEIQSFLMDYKHQHFGKKKKTFDL</sequence>
<gene>
    <name evidence="1" type="ORF">OCV47_09055</name>
</gene>
<reference evidence="1 2" key="1">
    <citation type="journal article" date="2021" name="ISME Commun">
        <title>Automated analysis of genomic sequences facilitates high-throughput and comprehensive description of bacteria.</title>
        <authorList>
            <person name="Hitch T.C.A."/>
        </authorList>
    </citation>
    <scope>NUCLEOTIDE SEQUENCE [LARGE SCALE GENOMIC DNA]</scope>
    <source>
        <strain evidence="1 2">Sanger_29</strain>
    </source>
</reference>
<dbReference type="EMBL" id="JAOQKE010000010">
    <property type="protein sequence ID" value="MCU6725495.1"/>
    <property type="molecule type" value="Genomic_DNA"/>
</dbReference>